<name>A0AAV0ZJG4_VICFA</name>
<evidence type="ECO:0000313" key="2">
    <source>
        <dbReference type="Proteomes" id="UP001157006"/>
    </source>
</evidence>
<accession>A0AAV0ZJG4</accession>
<evidence type="ECO:0000313" key="1">
    <source>
        <dbReference type="EMBL" id="CAI8598810.1"/>
    </source>
</evidence>
<dbReference type="Proteomes" id="UP001157006">
    <property type="component" value="Chromosome 2"/>
</dbReference>
<protein>
    <submittedName>
        <fullName evidence="1">Uncharacterized protein</fullName>
    </submittedName>
</protein>
<gene>
    <name evidence="1" type="ORF">VFH_II145480</name>
</gene>
<reference evidence="1 2" key="1">
    <citation type="submission" date="2023-01" db="EMBL/GenBank/DDBJ databases">
        <authorList>
            <person name="Kreplak J."/>
        </authorList>
    </citation>
    <scope>NUCLEOTIDE SEQUENCE [LARGE SCALE GENOMIC DNA]</scope>
</reference>
<organism evidence="1 2">
    <name type="scientific">Vicia faba</name>
    <name type="common">Broad bean</name>
    <name type="synonym">Faba vulgaris</name>
    <dbReference type="NCBI Taxonomy" id="3906"/>
    <lineage>
        <taxon>Eukaryota</taxon>
        <taxon>Viridiplantae</taxon>
        <taxon>Streptophyta</taxon>
        <taxon>Embryophyta</taxon>
        <taxon>Tracheophyta</taxon>
        <taxon>Spermatophyta</taxon>
        <taxon>Magnoliopsida</taxon>
        <taxon>eudicotyledons</taxon>
        <taxon>Gunneridae</taxon>
        <taxon>Pentapetalae</taxon>
        <taxon>rosids</taxon>
        <taxon>fabids</taxon>
        <taxon>Fabales</taxon>
        <taxon>Fabaceae</taxon>
        <taxon>Papilionoideae</taxon>
        <taxon>50 kb inversion clade</taxon>
        <taxon>NPAAA clade</taxon>
        <taxon>Hologalegina</taxon>
        <taxon>IRL clade</taxon>
        <taxon>Fabeae</taxon>
        <taxon>Vicia</taxon>
    </lineage>
</organism>
<sequence length="158" mass="18505">MGKPKQDKNLRRAFAKEVIKVMKKQEKEDKISTSEKKNYVSKPPTFSGNSTEFGWWKSKMYTHIKGLDDELWDILEDGIVFAIDEVGTMADRKSLTPTQKNIYRKPYRVRRFLIDNLPHSEYLKILEKSTAKTIFKSLRASYEGNQQVKETKENILVQ</sequence>
<proteinExistence type="predicted"/>
<keyword evidence="2" id="KW-1185">Reference proteome</keyword>
<dbReference type="EMBL" id="OX451737">
    <property type="protein sequence ID" value="CAI8598810.1"/>
    <property type="molecule type" value="Genomic_DNA"/>
</dbReference>
<dbReference type="AlphaFoldDB" id="A0AAV0ZJG4"/>